<dbReference type="PANTHER" id="PTHR10353">
    <property type="entry name" value="GLYCOSYL HYDROLASE"/>
    <property type="match status" value="1"/>
</dbReference>
<accession>A0ABX9AUN9</accession>
<organism evidence="2 3">
    <name type="scientific">Symbiopectobacterium purcellii</name>
    <dbReference type="NCBI Taxonomy" id="2871826"/>
    <lineage>
        <taxon>Bacteria</taxon>
        <taxon>Pseudomonadati</taxon>
        <taxon>Pseudomonadota</taxon>
        <taxon>Gammaproteobacteria</taxon>
        <taxon>Enterobacterales</taxon>
        <taxon>Enterobacteriaceae</taxon>
    </lineage>
</organism>
<sequence>MEDGDFAYLRQHAPDFIAFNYYRTNVASACPANITAQEIERIKDATGDRLASVIPGYYQREKNPHLKATEYGWQIDPIGFRLAFRELHERYRLPLMVTENGLGTRDELTADGQVHDEYRIAYIRDHIEQMRLAIQDGAHVLSYNPWTFIDVLSSSDGFKKRYGFVYIDRGEFDPTPLTRIKKDSFYWYQALIRNNGNAPE</sequence>
<dbReference type="PANTHER" id="PTHR10353:SF136">
    <property type="entry name" value="ARYL-PHOSPHO-BETA-D-GLUCOSIDASE BGLC"/>
    <property type="match status" value="1"/>
</dbReference>
<dbReference type="Pfam" id="PF00232">
    <property type="entry name" value="Glyco_hydro_1"/>
    <property type="match status" value="1"/>
</dbReference>
<dbReference type="Gene3D" id="3.20.20.80">
    <property type="entry name" value="Glycosidases"/>
    <property type="match status" value="1"/>
</dbReference>
<reference evidence="2 3" key="1">
    <citation type="submission" date="2021-08" db="EMBL/GenBank/DDBJ databases">
        <title>Culture and genomic analysis of Symbiopectobacterium purcellii sp. nov. gen. nov., isolated from the leafhopper Empoasca decipiens.</title>
        <authorList>
            <person name="Nadal-Jimenez P."/>
            <person name="Siozios S."/>
            <person name="Halliday N."/>
            <person name="Camara M."/>
            <person name="Hurst G.D.D."/>
        </authorList>
    </citation>
    <scope>NUCLEOTIDE SEQUENCE [LARGE SCALE GENOMIC DNA]</scope>
    <source>
        <strain evidence="2 3">SyEd1</strain>
    </source>
</reference>
<dbReference type="EMBL" id="CP081864">
    <property type="protein sequence ID" value="QZN97179.1"/>
    <property type="molecule type" value="Genomic_DNA"/>
</dbReference>
<dbReference type="SUPFAM" id="SSF51445">
    <property type="entry name" value="(Trans)glycosidases"/>
    <property type="match status" value="1"/>
</dbReference>
<evidence type="ECO:0000256" key="1">
    <source>
        <dbReference type="RuleBase" id="RU003690"/>
    </source>
</evidence>
<gene>
    <name evidence="2" type="ORF">K6K13_07390</name>
</gene>
<protein>
    <submittedName>
        <fullName evidence="2">Family 1 glycosylhydrolase</fullName>
    </submittedName>
</protein>
<name>A0ABX9AUN9_9ENTR</name>
<dbReference type="InterPro" id="IPR017853">
    <property type="entry name" value="GH"/>
</dbReference>
<proteinExistence type="inferred from homology"/>
<keyword evidence="3" id="KW-1185">Reference proteome</keyword>
<comment type="similarity">
    <text evidence="1">Belongs to the glycosyl hydrolase 1 family.</text>
</comment>
<dbReference type="Proteomes" id="UP000825886">
    <property type="component" value="Chromosome"/>
</dbReference>
<dbReference type="PRINTS" id="PR00131">
    <property type="entry name" value="GLHYDRLASE1"/>
</dbReference>
<evidence type="ECO:0000313" key="3">
    <source>
        <dbReference type="Proteomes" id="UP000825886"/>
    </source>
</evidence>
<dbReference type="InterPro" id="IPR001360">
    <property type="entry name" value="Glyco_hydro_1"/>
</dbReference>
<evidence type="ECO:0000313" key="2">
    <source>
        <dbReference type="EMBL" id="QZN97179.1"/>
    </source>
</evidence>